<proteinExistence type="predicted"/>
<dbReference type="EMBL" id="CP103305">
    <property type="protein sequence ID" value="UVS70414.1"/>
    <property type="molecule type" value="Genomic_DNA"/>
</dbReference>
<protein>
    <submittedName>
        <fullName evidence="1">Uncharacterized protein</fullName>
    </submittedName>
</protein>
<gene>
    <name evidence="1" type="ORF">NWT39_06415</name>
</gene>
<organism evidence="1">
    <name type="scientific">Nitrososphaera viennensis</name>
    <dbReference type="NCBI Taxonomy" id="1034015"/>
    <lineage>
        <taxon>Archaea</taxon>
        <taxon>Nitrososphaerota</taxon>
        <taxon>Nitrososphaeria</taxon>
        <taxon>Nitrososphaerales</taxon>
        <taxon>Nitrososphaeraceae</taxon>
        <taxon>Nitrososphaera</taxon>
    </lineage>
</organism>
<accession>A0A977NMY7</accession>
<name>A0A977NMY7_9ARCH</name>
<reference evidence="1" key="1">
    <citation type="submission" date="2022-08" db="EMBL/GenBank/DDBJ databases">
        <title>Dynamic responses of ammonia-oxidizing microbial communities induced by reactive oxygen species (ROS) in fluctuating redox aquifers.</title>
        <authorList>
            <person name="Wang P."/>
            <person name="Wang H."/>
        </authorList>
    </citation>
    <scope>NUCLEOTIDE SEQUENCE</scope>
    <source>
        <strain evidence="1">PLX03</strain>
    </source>
</reference>
<dbReference type="GeneID" id="74946554"/>
<dbReference type="Proteomes" id="UP001059771">
    <property type="component" value="Chromosome"/>
</dbReference>
<evidence type="ECO:0000313" key="1">
    <source>
        <dbReference type="EMBL" id="UVS70414.1"/>
    </source>
</evidence>
<sequence length="95" mass="9989">MIAVTLKNLSDSGQPAAIIVELRDNSSDITQFVQWQTTSIGPKATPQVAISFNPASLSSSSSSSSAVQYDANVLVWDKVLTPVPLSSPLKVPVSC</sequence>
<dbReference type="AlphaFoldDB" id="A0A977NMY7"/>
<dbReference type="RefSeq" id="WP_144239539.1">
    <property type="nucleotide sequence ID" value="NZ_CP103305.1"/>
</dbReference>